<keyword evidence="6" id="KW-0547">Nucleotide-binding</keyword>
<evidence type="ECO:0000256" key="6">
    <source>
        <dbReference type="ARBA" id="ARBA00022741"/>
    </source>
</evidence>
<organism evidence="10">
    <name type="scientific">invertebrate metagenome</name>
    <dbReference type="NCBI Taxonomy" id="1711999"/>
    <lineage>
        <taxon>unclassified sequences</taxon>
        <taxon>metagenomes</taxon>
        <taxon>organismal metagenomes</taxon>
    </lineage>
</organism>
<dbReference type="GO" id="GO:0008033">
    <property type="term" value="P:tRNA processing"/>
    <property type="evidence" value="ECO:0007669"/>
    <property type="project" value="UniProtKB-KW"/>
</dbReference>
<evidence type="ECO:0000256" key="3">
    <source>
        <dbReference type="ARBA" id="ARBA00022490"/>
    </source>
</evidence>
<gene>
    <name evidence="10" type="primary">tilS</name>
    <name evidence="10" type="ORF">CI610_01770</name>
</gene>
<dbReference type="Gene3D" id="3.40.50.620">
    <property type="entry name" value="HUPs"/>
    <property type="match status" value="1"/>
</dbReference>
<protein>
    <recommendedName>
        <fullName evidence="2">tRNA(Ile)-lysidine synthetase</fullName>
        <ecNumber evidence="2">6.3.4.19</ecNumber>
    </recommendedName>
</protein>
<keyword evidence="4 10" id="KW-0436">Ligase</keyword>
<dbReference type="PANTHER" id="PTHR43033">
    <property type="entry name" value="TRNA(ILE)-LYSIDINE SYNTHASE-RELATED"/>
    <property type="match status" value="1"/>
</dbReference>
<proteinExistence type="inferred from homology"/>
<evidence type="ECO:0000313" key="10">
    <source>
        <dbReference type="EMBL" id="PJE79257.1"/>
    </source>
</evidence>
<dbReference type="AlphaFoldDB" id="A0A2H9T7Q3"/>
<evidence type="ECO:0000256" key="8">
    <source>
        <dbReference type="ARBA" id="ARBA00048539"/>
    </source>
</evidence>
<evidence type="ECO:0000256" key="7">
    <source>
        <dbReference type="ARBA" id="ARBA00022840"/>
    </source>
</evidence>
<dbReference type="HAMAP" id="MF_01161">
    <property type="entry name" value="tRNA_Ile_lys_synt"/>
    <property type="match status" value="1"/>
</dbReference>
<evidence type="ECO:0000256" key="2">
    <source>
        <dbReference type="ARBA" id="ARBA00013267"/>
    </source>
</evidence>
<dbReference type="InterPro" id="IPR012795">
    <property type="entry name" value="tRNA_Ile_lys_synt_N"/>
</dbReference>
<feature type="domain" description="Lysidine-tRNA(Ile) synthetase C-terminal" evidence="9">
    <location>
        <begin position="391"/>
        <end position="462"/>
    </location>
</feature>
<dbReference type="GO" id="GO:0032267">
    <property type="term" value="F:tRNA(Ile)-lysidine synthase activity"/>
    <property type="evidence" value="ECO:0007669"/>
    <property type="project" value="UniProtKB-EC"/>
</dbReference>
<sequence>MSECSPKAFSSKAGYHPLVNRVSEFLTPWNNYSMVVAFSGGLDSTVLLDISRQLRDSGIIHSVRAVHVHHGLSSHADQWAEHCRSLCGKWDIPICIERVDISNACQDGVEQAARDARYAVFEQQLDNNDCLLLAHHGNDQAETLLFRLFRGAGINGLAGIPKCRTIKNTVLLRPMLSSSRQEISDYAVSKELFYVEDESNSDETYTRNYLRHTLLPMLEGQWPGVTGRLSLLAQELSDVNEQLDIAIQSHLKSLICCKPQWMLGEKPLLNGQALMSFSLPVARQVVRAWLKSQHFSMPDRVVLEHLFSEVVQARVDASPVIKWQGCEVRRFRSLLIASRPQKLQQHSSYPIQWDWKNQSCIRLPDGKILQVRHGGYSERHSFLLPEGRITIYFRDDIPADRLFAVAGRNGRKTLKRWLQTYQIPPWLRNIVPVLFFGDKMMGVPGLWVCPEFYGKGGKTLLLS</sequence>
<dbReference type="InterPro" id="IPR012796">
    <property type="entry name" value="Lysidine-tRNA-synth_C"/>
</dbReference>
<dbReference type="SUPFAM" id="SSF56037">
    <property type="entry name" value="PheT/TilS domain"/>
    <property type="match status" value="1"/>
</dbReference>
<evidence type="ECO:0000256" key="1">
    <source>
        <dbReference type="ARBA" id="ARBA00004496"/>
    </source>
</evidence>
<dbReference type="NCBIfam" id="TIGR02432">
    <property type="entry name" value="lysidine_TilS_N"/>
    <property type="match status" value="1"/>
</dbReference>
<dbReference type="Pfam" id="PF01171">
    <property type="entry name" value="ATP_bind_3"/>
    <property type="match status" value="1"/>
</dbReference>
<dbReference type="InterPro" id="IPR011063">
    <property type="entry name" value="TilS/TtcA_N"/>
</dbReference>
<dbReference type="EC" id="6.3.4.19" evidence="2"/>
<comment type="subcellular location">
    <subcellularLocation>
        <location evidence="1">Cytoplasm</location>
    </subcellularLocation>
</comment>
<evidence type="ECO:0000259" key="9">
    <source>
        <dbReference type="SMART" id="SM00977"/>
    </source>
</evidence>
<dbReference type="PANTHER" id="PTHR43033:SF1">
    <property type="entry name" value="TRNA(ILE)-LYSIDINE SYNTHASE-RELATED"/>
    <property type="match status" value="1"/>
</dbReference>
<dbReference type="InterPro" id="IPR015262">
    <property type="entry name" value="tRNA_Ile_lys_synt_subst-bd"/>
</dbReference>
<dbReference type="Pfam" id="PF09179">
    <property type="entry name" value="TilS"/>
    <property type="match status" value="1"/>
</dbReference>
<dbReference type="Gene3D" id="1.20.59.20">
    <property type="match status" value="1"/>
</dbReference>
<dbReference type="InterPro" id="IPR012094">
    <property type="entry name" value="tRNA_Ile_lys_synt"/>
</dbReference>
<reference evidence="10" key="1">
    <citation type="journal article" date="2017" name="Appl. Environ. Microbiol.">
        <title>Molecular characterization of an Endozoicomonas-like organism causing infection in king scallop Pecten maximus L.</title>
        <authorList>
            <person name="Cano I."/>
            <person name="van Aerle R."/>
            <person name="Ross S."/>
            <person name="Verner-Jeffreys D.W."/>
            <person name="Paley R.K."/>
            <person name="Rimmer G."/>
            <person name="Ryder D."/>
            <person name="Hooper P."/>
            <person name="Stone D."/>
            <person name="Feist S.W."/>
        </authorList>
    </citation>
    <scope>NUCLEOTIDE SEQUENCE</scope>
</reference>
<dbReference type="GO" id="GO:0005524">
    <property type="term" value="F:ATP binding"/>
    <property type="evidence" value="ECO:0007669"/>
    <property type="project" value="UniProtKB-KW"/>
</dbReference>
<dbReference type="SUPFAM" id="SSF52402">
    <property type="entry name" value="Adenine nucleotide alpha hydrolases-like"/>
    <property type="match status" value="1"/>
</dbReference>
<keyword evidence="3" id="KW-0963">Cytoplasm</keyword>
<dbReference type="Pfam" id="PF11734">
    <property type="entry name" value="TilS_C"/>
    <property type="match status" value="1"/>
</dbReference>
<dbReference type="CDD" id="cd01992">
    <property type="entry name" value="TilS_N"/>
    <property type="match status" value="1"/>
</dbReference>
<keyword evidence="5" id="KW-0819">tRNA processing</keyword>
<name>A0A2H9T7Q3_9ZZZZ</name>
<comment type="caution">
    <text evidence="10">The sequence shown here is derived from an EMBL/GenBank/DDBJ whole genome shotgun (WGS) entry which is preliminary data.</text>
</comment>
<evidence type="ECO:0000256" key="4">
    <source>
        <dbReference type="ARBA" id="ARBA00022598"/>
    </source>
</evidence>
<evidence type="ECO:0000256" key="5">
    <source>
        <dbReference type="ARBA" id="ARBA00022694"/>
    </source>
</evidence>
<keyword evidence="7" id="KW-0067">ATP-binding</keyword>
<dbReference type="GO" id="GO:0005737">
    <property type="term" value="C:cytoplasm"/>
    <property type="evidence" value="ECO:0007669"/>
    <property type="project" value="UniProtKB-SubCell"/>
</dbReference>
<dbReference type="SMART" id="SM00977">
    <property type="entry name" value="TilS_C"/>
    <property type="match status" value="1"/>
</dbReference>
<comment type="catalytic activity">
    <reaction evidence="8">
        <text>cytidine(34) in tRNA(Ile2) + L-lysine + ATP = lysidine(34) in tRNA(Ile2) + AMP + diphosphate + H(+)</text>
        <dbReference type="Rhea" id="RHEA:43744"/>
        <dbReference type="Rhea" id="RHEA-COMP:10625"/>
        <dbReference type="Rhea" id="RHEA-COMP:10670"/>
        <dbReference type="ChEBI" id="CHEBI:15378"/>
        <dbReference type="ChEBI" id="CHEBI:30616"/>
        <dbReference type="ChEBI" id="CHEBI:32551"/>
        <dbReference type="ChEBI" id="CHEBI:33019"/>
        <dbReference type="ChEBI" id="CHEBI:82748"/>
        <dbReference type="ChEBI" id="CHEBI:83665"/>
        <dbReference type="ChEBI" id="CHEBI:456215"/>
        <dbReference type="EC" id="6.3.4.19"/>
    </reaction>
</comment>
<accession>A0A2H9T7Q3</accession>
<dbReference type="InterPro" id="IPR014729">
    <property type="entry name" value="Rossmann-like_a/b/a_fold"/>
</dbReference>
<dbReference type="SUPFAM" id="SSF82829">
    <property type="entry name" value="MesJ substrate recognition domain-like"/>
    <property type="match status" value="1"/>
</dbReference>
<dbReference type="EMBL" id="NSIT01000082">
    <property type="protein sequence ID" value="PJE79257.1"/>
    <property type="molecule type" value="Genomic_DNA"/>
</dbReference>
<dbReference type="NCBIfam" id="TIGR02433">
    <property type="entry name" value="lysidine_TilS_C"/>
    <property type="match status" value="1"/>
</dbReference>